<feature type="region of interest" description="Disordered" evidence="1">
    <location>
        <begin position="32"/>
        <end position="66"/>
    </location>
</feature>
<comment type="caution">
    <text evidence="2">The sequence shown here is derived from an EMBL/GenBank/DDBJ whole genome shotgun (WGS) entry which is preliminary data.</text>
</comment>
<accession>A0A7W8YB05</accession>
<keyword evidence="3" id="KW-1185">Reference proteome</keyword>
<reference evidence="2 3" key="1">
    <citation type="submission" date="2020-08" db="EMBL/GenBank/DDBJ databases">
        <title>Sequencing the genomes of 1000 actinobacteria strains.</title>
        <authorList>
            <person name="Klenk H.-P."/>
        </authorList>
    </citation>
    <scope>NUCLEOTIDE SEQUENCE [LARGE SCALE GENOMIC DNA]</scope>
    <source>
        <strain evidence="2 3">DSM 23694</strain>
    </source>
</reference>
<gene>
    <name evidence="2" type="ORF">BKA12_001237</name>
</gene>
<feature type="compositionally biased region" description="Low complexity" evidence="1">
    <location>
        <begin position="57"/>
        <end position="66"/>
    </location>
</feature>
<name>A0A7W8YB05_9MICC</name>
<dbReference type="Proteomes" id="UP000523863">
    <property type="component" value="Unassembled WGS sequence"/>
</dbReference>
<proteinExistence type="predicted"/>
<evidence type="ECO:0000256" key="1">
    <source>
        <dbReference type="SAM" id="MobiDB-lite"/>
    </source>
</evidence>
<protein>
    <submittedName>
        <fullName evidence="2">Uncharacterized protein</fullName>
    </submittedName>
</protein>
<dbReference type="AlphaFoldDB" id="A0A7W8YB05"/>
<evidence type="ECO:0000313" key="2">
    <source>
        <dbReference type="EMBL" id="MBB5598157.1"/>
    </source>
</evidence>
<dbReference type="EMBL" id="JACHBL010000001">
    <property type="protein sequence ID" value="MBB5598157.1"/>
    <property type="molecule type" value="Genomic_DNA"/>
</dbReference>
<sequence length="66" mass="6880">MERDSFVAVSELDALAPALDVSVVEVLADEPAEVESAEVEPAEVESAEVEPAETEAPDVAPTDDPT</sequence>
<feature type="compositionally biased region" description="Acidic residues" evidence="1">
    <location>
        <begin position="32"/>
        <end position="56"/>
    </location>
</feature>
<organism evidence="2 3">
    <name type="scientific">Neomicrococcus lactis</name>
    <dbReference type="NCBI Taxonomy" id="732241"/>
    <lineage>
        <taxon>Bacteria</taxon>
        <taxon>Bacillati</taxon>
        <taxon>Actinomycetota</taxon>
        <taxon>Actinomycetes</taxon>
        <taxon>Micrococcales</taxon>
        <taxon>Micrococcaceae</taxon>
        <taxon>Neomicrococcus</taxon>
    </lineage>
</organism>
<dbReference type="RefSeq" id="WP_183641535.1">
    <property type="nucleotide sequence ID" value="NZ_JACHBL010000001.1"/>
</dbReference>
<evidence type="ECO:0000313" key="3">
    <source>
        <dbReference type="Proteomes" id="UP000523863"/>
    </source>
</evidence>